<sequence length="133" mass="15483">MENVGCLYCYHPGERKYGKQKYPPMKMKLRSDDEFKEIAKISENKQTTFGIKGECSLLKLSIPLLIDKLPIYYFNMLASYVIAIRILYEPILDLNLITVAEKILDNYIKSFDDSFGESSYNYTIHAHLHLPYS</sequence>
<evidence type="ECO:0000313" key="1">
    <source>
        <dbReference type="EMBL" id="CAF1096051.1"/>
    </source>
</evidence>
<feature type="non-terminal residue" evidence="1">
    <location>
        <position position="1"/>
    </location>
</feature>
<dbReference type="AlphaFoldDB" id="A0A814NQD6"/>
<dbReference type="OrthoDB" id="3263820at2759"/>
<reference evidence="1" key="1">
    <citation type="submission" date="2021-02" db="EMBL/GenBank/DDBJ databases">
        <authorList>
            <person name="Nowell W R."/>
        </authorList>
    </citation>
    <scope>NUCLEOTIDE SEQUENCE</scope>
    <source>
        <strain evidence="1">Ploen Becks lab</strain>
    </source>
</reference>
<evidence type="ECO:0000313" key="2">
    <source>
        <dbReference type="Proteomes" id="UP000663879"/>
    </source>
</evidence>
<gene>
    <name evidence="1" type="ORF">OXX778_LOCUS20913</name>
</gene>
<protein>
    <submittedName>
        <fullName evidence="1">Uncharacterized protein</fullName>
    </submittedName>
</protein>
<organism evidence="1 2">
    <name type="scientific">Brachionus calyciflorus</name>
    <dbReference type="NCBI Taxonomy" id="104777"/>
    <lineage>
        <taxon>Eukaryota</taxon>
        <taxon>Metazoa</taxon>
        <taxon>Spiralia</taxon>
        <taxon>Gnathifera</taxon>
        <taxon>Rotifera</taxon>
        <taxon>Eurotatoria</taxon>
        <taxon>Monogononta</taxon>
        <taxon>Pseudotrocha</taxon>
        <taxon>Ploima</taxon>
        <taxon>Brachionidae</taxon>
        <taxon>Brachionus</taxon>
    </lineage>
</organism>
<proteinExistence type="predicted"/>
<accession>A0A814NQD6</accession>
<comment type="caution">
    <text evidence="1">The sequence shown here is derived from an EMBL/GenBank/DDBJ whole genome shotgun (WGS) entry which is preliminary data.</text>
</comment>
<dbReference type="Proteomes" id="UP000663879">
    <property type="component" value="Unassembled WGS sequence"/>
</dbReference>
<dbReference type="EMBL" id="CAJNOC010007297">
    <property type="protein sequence ID" value="CAF1096051.1"/>
    <property type="molecule type" value="Genomic_DNA"/>
</dbReference>
<keyword evidence="2" id="KW-1185">Reference proteome</keyword>
<name>A0A814NQD6_9BILA</name>